<evidence type="ECO:0000259" key="2">
    <source>
        <dbReference type="Pfam" id="PF25419"/>
    </source>
</evidence>
<dbReference type="OMA" id="ITRCAIA"/>
<dbReference type="InterPro" id="IPR057612">
    <property type="entry name" value="Ig_PIFI"/>
</dbReference>
<dbReference type="Gramene" id="EFJ11008">
    <property type="protein sequence ID" value="EFJ11008"/>
    <property type="gene ID" value="SELMODRAFT_127024"/>
</dbReference>
<evidence type="ECO:0000256" key="1">
    <source>
        <dbReference type="ARBA" id="ARBA00004470"/>
    </source>
</evidence>
<dbReference type="InterPro" id="IPR044960">
    <property type="entry name" value="RCA-like"/>
</dbReference>
<dbReference type="Proteomes" id="UP000001514">
    <property type="component" value="Unassembled WGS sequence"/>
</dbReference>
<evidence type="ECO:0000313" key="4">
    <source>
        <dbReference type="Proteomes" id="UP000001514"/>
    </source>
</evidence>
<dbReference type="AlphaFoldDB" id="D8SX19"/>
<accession>D8SX19</accession>
<dbReference type="InParanoid" id="D8SX19"/>
<feature type="domain" description="PIFI-like Ig-like" evidence="2">
    <location>
        <begin position="27"/>
        <end position="155"/>
    </location>
</feature>
<protein>
    <recommendedName>
        <fullName evidence="2">PIFI-like Ig-like domain-containing protein</fullName>
    </recommendedName>
</protein>
<evidence type="ECO:0000313" key="3">
    <source>
        <dbReference type="EMBL" id="EFJ11008.1"/>
    </source>
</evidence>
<name>D8SX19_SELML</name>
<reference evidence="3 4" key="1">
    <citation type="journal article" date="2011" name="Science">
        <title>The Selaginella genome identifies genetic changes associated with the evolution of vascular plants.</title>
        <authorList>
            <person name="Banks J.A."/>
            <person name="Nishiyama T."/>
            <person name="Hasebe M."/>
            <person name="Bowman J.L."/>
            <person name="Gribskov M."/>
            <person name="dePamphilis C."/>
            <person name="Albert V.A."/>
            <person name="Aono N."/>
            <person name="Aoyama T."/>
            <person name="Ambrose B.A."/>
            <person name="Ashton N.W."/>
            <person name="Axtell M.J."/>
            <person name="Barker E."/>
            <person name="Barker M.S."/>
            <person name="Bennetzen J.L."/>
            <person name="Bonawitz N.D."/>
            <person name="Chapple C."/>
            <person name="Cheng C."/>
            <person name="Correa L.G."/>
            <person name="Dacre M."/>
            <person name="DeBarry J."/>
            <person name="Dreyer I."/>
            <person name="Elias M."/>
            <person name="Engstrom E.M."/>
            <person name="Estelle M."/>
            <person name="Feng L."/>
            <person name="Finet C."/>
            <person name="Floyd S.K."/>
            <person name="Frommer W.B."/>
            <person name="Fujita T."/>
            <person name="Gramzow L."/>
            <person name="Gutensohn M."/>
            <person name="Harholt J."/>
            <person name="Hattori M."/>
            <person name="Heyl A."/>
            <person name="Hirai T."/>
            <person name="Hiwatashi Y."/>
            <person name="Ishikawa M."/>
            <person name="Iwata M."/>
            <person name="Karol K.G."/>
            <person name="Koehler B."/>
            <person name="Kolukisaoglu U."/>
            <person name="Kubo M."/>
            <person name="Kurata T."/>
            <person name="Lalonde S."/>
            <person name="Li K."/>
            <person name="Li Y."/>
            <person name="Litt A."/>
            <person name="Lyons E."/>
            <person name="Manning G."/>
            <person name="Maruyama T."/>
            <person name="Michael T.P."/>
            <person name="Mikami K."/>
            <person name="Miyazaki S."/>
            <person name="Morinaga S."/>
            <person name="Murata T."/>
            <person name="Mueller-Roeber B."/>
            <person name="Nelson D.R."/>
            <person name="Obara M."/>
            <person name="Oguri Y."/>
            <person name="Olmstead R.G."/>
            <person name="Onodera N."/>
            <person name="Petersen B.L."/>
            <person name="Pils B."/>
            <person name="Prigge M."/>
            <person name="Rensing S.A."/>
            <person name="Riano-Pachon D.M."/>
            <person name="Roberts A.W."/>
            <person name="Sato Y."/>
            <person name="Scheller H.V."/>
            <person name="Schulz B."/>
            <person name="Schulz C."/>
            <person name="Shakirov E.V."/>
            <person name="Shibagaki N."/>
            <person name="Shinohara N."/>
            <person name="Shippen D.E."/>
            <person name="Soerensen I."/>
            <person name="Sotooka R."/>
            <person name="Sugimoto N."/>
            <person name="Sugita M."/>
            <person name="Sumikawa N."/>
            <person name="Tanurdzic M."/>
            <person name="Theissen G."/>
            <person name="Ulvskov P."/>
            <person name="Wakazuki S."/>
            <person name="Weng J.K."/>
            <person name="Willats W.W."/>
            <person name="Wipf D."/>
            <person name="Wolf P.G."/>
            <person name="Yang L."/>
            <person name="Zimmer A.D."/>
            <person name="Zhu Q."/>
            <person name="Mitros T."/>
            <person name="Hellsten U."/>
            <person name="Loque D."/>
            <person name="Otillar R."/>
            <person name="Salamov A."/>
            <person name="Schmutz J."/>
            <person name="Shapiro H."/>
            <person name="Lindquist E."/>
            <person name="Lucas S."/>
            <person name="Rokhsar D."/>
            <person name="Grigoriev I.V."/>
        </authorList>
    </citation>
    <scope>NUCLEOTIDE SEQUENCE [LARGE SCALE GENOMIC DNA]</scope>
</reference>
<dbReference type="EMBL" id="GL377650">
    <property type="protein sequence ID" value="EFJ11008.1"/>
    <property type="molecule type" value="Genomic_DNA"/>
</dbReference>
<comment type="subcellular location">
    <subcellularLocation>
        <location evidence="1">Plastid</location>
        <location evidence="1">Chloroplast stroma</location>
    </subcellularLocation>
</comment>
<dbReference type="STRING" id="88036.D8SX19"/>
<dbReference type="GO" id="GO:0010478">
    <property type="term" value="P:chlororespiration"/>
    <property type="evidence" value="ECO:0000318"/>
    <property type="project" value="GO_Central"/>
</dbReference>
<dbReference type="HOGENOM" id="CLU_084050_0_0_1"/>
<gene>
    <name evidence="3" type="ORF">SELMODRAFT_127024</name>
</gene>
<dbReference type="FunCoup" id="D8SX19">
    <property type="interactions" value="1213"/>
</dbReference>
<organism evidence="4">
    <name type="scientific">Selaginella moellendorffii</name>
    <name type="common">Spikemoss</name>
    <dbReference type="NCBI Taxonomy" id="88036"/>
    <lineage>
        <taxon>Eukaryota</taxon>
        <taxon>Viridiplantae</taxon>
        <taxon>Streptophyta</taxon>
        <taxon>Embryophyta</taxon>
        <taxon>Tracheophyta</taxon>
        <taxon>Lycopodiopsida</taxon>
        <taxon>Selaginellales</taxon>
        <taxon>Selaginellaceae</taxon>
        <taxon>Selaginella</taxon>
    </lineage>
</organism>
<sequence length="230" mass="25275">MVCHDFASLPLQFAVCLSRYTRPSWSAFELGKFPVWWQASDGQPPAAGGQLIIFFNPDASSLKPNDVYGVAFNGGFNQPIMCGGEPRIMTKKDRGNSCAPLYSIKINLPKHTLSLEFSFTNGKDWDGPYKLNVAVPPKFRNKPSSFFSEGLAAELSKDGACDNAIYPEAVLVMDRCPLPPYNPEASQGKTSCDLDLNPGCTDKENPFYDPLATVDDGTCPYVEEQVENEN</sequence>
<keyword evidence="4" id="KW-1185">Reference proteome</keyword>
<dbReference type="eggNOG" id="ENOG502QUCM">
    <property type="taxonomic scope" value="Eukaryota"/>
</dbReference>
<proteinExistence type="predicted"/>
<dbReference type="GO" id="GO:0009570">
    <property type="term" value="C:chloroplast stroma"/>
    <property type="evidence" value="ECO:0000318"/>
    <property type="project" value="GO_Central"/>
</dbReference>
<dbReference type="PANTHER" id="PTHR32429">
    <property type="match status" value="1"/>
</dbReference>
<dbReference type="PANTHER" id="PTHR32429:SF9">
    <property type="entry name" value="PROTEIN POST-ILLUMINATION CHLOROPHYLL FLUORESCENCE INCREASE, CHLOROPLASTIC"/>
    <property type="match status" value="1"/>
</dbReference>
<dbReference type="KEGG" id="smo:SELMODRAFT_127024"/>
<dbReference type="Pfam" id="PF25419">
    <property type="entry name" value="Ig_PIFI"/>
    <property type="match status" value="1"/>
</dbReference>